<sequence>MRLSLSTSIPPGIVEIGRNDAYNMFGGEPGSDFVVDISCDESPCILDATSSFYQISSVTTHLPYAAQPQLFELPPQMRAVVVKMRNVILAHDVVSKFVR</sequence>
<dbReference type="Proteomes" id="UP000270094">
    <property type="component" value="Unassembled WGS sequence"/>
</dbReference>
<organism evidence="1 2">
    <name type="scientific">Strongylus vulgaris</name>
    <name type="common">Blood worm</name>
    <dbReference type="NCBI Taxonomy" id="40348"/>
    <lineage>
        <taxon>Eukaryota</taxon>
        <taxon>Metazoa</taxon>
        <taxon>Ecdysozoa</taxon>
        <taxon>Nematoda</taxon>
        <taxon>Chromadorea</taxon>
        <taxon>Rhabditida</taxon>
        <taxon>Rhabditina</taxon>
        <taxon>Rhabditomorpha</taxon>
        <taxon>Strongyloidea</taxon>
        <taxon>Strongylidae</taxon>
        <taxon>Strongylus</taxon>
    </lineage>
</organism>
<proteinExistence type="predicted"/>
<dbReference type="EMBL" id="UYYB01114303">
    <property type="protein sequence ID" value="VDM81740.1"/>
    <property type="molecule type" value="Genomic_DNA"/>
</dbReference>
<reference evidence="1 2" key="1">
    <citation type="submission" date="2018-11" db="EMBL/GenBank/DDBJ databases">
        <authorList>
            <consortium name="Pathogen Informatics"/>
        </authorList>
    </citation>
    <scope>NUCLEOTIDE SEQUENCE [LARGE SCALE GENOMIC DNA]</scope>
</reference>
<gene>
    <name evidence="1" type="ORF">SVUK_LOCUS16738</name>
</gene>
<dbReference type="AlphaFoldDB" id="A0A3P7J8F1"/>
<evidence type="ECO:0000313" key="2">
    <source>
        <dbReference type="Proteomes" id="UP000270094"/>
    </source>
</evidence>
<keyword evidence="2" id="KW-1185">Reference proteome</keyword>
<name>A0A3P7J8F1_STRVU</name>
<accession>A0A3P7J8F1</accession>
<evidence type="ECO:0000313" key="1">
    <source>
        <dbReference type="EMBL" id="VDM81740.1"/>
    </source>
</evidence>
<protein>
    <submittedName>
        <fullName evidence="1">Uncharacterized protein</fullName>
    </submittedName>
</protein>